<feature type="chain" id="PRO_5045460769" evidence="3">
    <location>
        <begin position="30"/>
        <end position="381"/>
    </location>
</feature>
<name>A0ABX0RIP8_9GAMM</name>
<evidence type="ECO:0000256" key="1">
    <source>
        <dbReference type="ARBA" id="ARBA00038420"/>
    </source>
</evidence>
<dbReference type="Pfam" id="PF01476">
    <property type="entry name" value="LysM"/>
    <property type="match status" value="1"/>
</dbReference>
<dbReference type="NCBIfam" id="NF008123">
    <property type="entry name" value="PRK10871.1"/>
    <property type="match status" value="1"/>
</dbReference>
<dbReference type="CDD" id="cd00118">
    <property type="entry name" value="LysM"/>
    <property type="match status" value="1"/>
</dbReference>
<keyword evidence="6" id="KW-1185">Reference proteome</keyword>
<dbReference type="Gene3D" id="2.70.70.10">
    <property type="entry name" value="Glucose Permease (Domain IIA)"/>
    <property type="match status" value="1"/>
</dbReference>
<feature type="compositionally biased region" description="Low complexity" evidence="2">
    <location>
        <begin position="235"/>
        <end position="259"/>
    </location>
</feature>
<dbReference type="PANTHER" id="PTHR21666:SF263">
    <property type="entry name" value="MUREIN HYDROLASE ACTIVATOR NLPD"/>
    <property type="match status" value="1"/>
</dbReference>
<sequence length="381" mass="39847">MSTGSPTFQLRRIAALSLVTLWLAGCSSGDNTQAPISSVNDNSGMSSQSGMLSGNSSGIPRQGGGMLSGGVPATPSRGGMLSGTSSSVPAQGGMISENNNVTTENGRIVYNRNYQNIPKGSYGGNTYTVRRGDTLFYIAWITGNDFRDLAQRNNISAPYSLNAGQVLQVENGGGQPITGGNAITTADARQQGVTPPPETTQIHTAPVAQQPVITYSEDSDDTGGSKLLPSRGANVATTTAPVVTAPPTASSTTDSSTPVGSWRWPTEGKIIDNFSASEGGNKGIDIAGSRGQPVVATASGRVVYAGNALRGYGNLIIIKHNDDYLSAYAHNDTMLVREQQEVKAGQKIATMGSTGTSSVRLHFEIRYKGKSVNPLRYLPQR</sequence>
<accession>A0ABX0RIP8</accession>
<organism evidence="5 6">
    <name type="scientific">Candidatus Pantoea multigeneris</name>
    <dbReference type="NCBI Taxonomy" id="2608357"/>
    <lineage>
        <taxon>Bacteria</taxon>
        <taxon>Pseudomonadati</taxon>
        <taxon>Pseudomonadota</taxon>
        <taxon>Gammaproteobacteria</taxon>
        <taxon>Enterobacterales</taxon>
        <taxon>Erwiniaceae</taxon>
        <taxon>Pantoea</taxon>
    </lineage>
</organism>
<feature type="region of interest" description="Disordered" evidence="2">
    <location>
        <begin position="189"/>
        <end position="265"/>
    </location>
</feature>
<dbReference type="PROSITE" id="PS51782">
    <property type="entry name" value="LYSM"/>
    <property type="match status" value="1"/>
</dbReference>
<proteinExistence type="inferred from homology"/>
<evidence type="ECO:0000313" key="5">
    <source>
        <dbReference type="EMBL" id="NIF23279.1"/>
    </source>
</evidence>
<keyword evidence="5" id="KW-0378">Hydrolase</keyword>
<evidence type="ECO:0000259" key="4">
    <source>
        <dbReference type="PROSITE" id="PS51782"/>
    </source>
</evidence>
<comment type="similarity">
    <text evidence="1">Belongs to the E.coli NlpD/Haemophilus LppB family.</text>
</comment>
<feature type="region of interest" description="Disordered" evidence="2">
    <location>
        <begin position="34"/>
        <end position="99"/>
    </location>
</feature>
<feature type="signal peptide" evidence="3">
    <location>
        <begin position="1"/>
        <end position="29"/>
    </location>
</feature>
<dbReference type="RefSeq" id="WP_167016454.1">
    <property type="nucleotide sequence ID" value="NZ_VWXF01000007.1"/>
</dbReference>
<keyword evidence="3" id="KW-0732">Signal</keyword>
<evidence type="ECO:0000313" key="6">
    <source>
        <dbReference type="Proteomes" id="UP001515683"/>
    </source>
</evidence>
<dbReference type="InterPro" id="IPR016047">
    <property type="entry name" value="M23ase_b-sheet_dom"/>
</dbReference>
<gene>
    <name evidence="5" type="primary">nlpD</name>
    <name evidence="5" type="ORF">F3J40_16980</name>
</gene>
<dbReference type="EMBL" id="VWXF01000007">
    <property type="protein sequence ID" value="NIF23279.1"/>
    <property type="molecule type" value="Genomic_DNA"/>
</dbReference>
<feature type="domain" description="LysM" evidence="4">
    <location>
        <begin position="125"/>
        <end position="169"/>
    </location>
</feature>
<dbReference type="Pfam" id="PF01551">
    <property type="entry name" value="Peptidase_M23"/>
    <property type="match status" value="1"/>
</dbReference>
<dbReference type="Proteomes" id="UP001515683">
    <property type="component" value="Unassembled WGS sequence"/>
</dbReference>
<feature type="compositionally biased region" description="Low complexity" evidence="2">
    <location>
        <begin position="42"/>
        <end position="58"/>
    </location>
</feature>
<dbReference type="InterPro" id="IPR018392">
    <property type="entry name" value="LysM"/>
</dbReference>
<evidence type="ECO:0000256" key="2">
    <source>
        <dbReference type="SAM" id="MobiDB-lite"/>
    </source>
</evidence>
<dbReference type="PANTHER" id="PTHR21666">
    <property type="entry name" value="PEPTIDASE-RELATED"/>
    <property type="match status" value="1"/>
</dbReference>
<evidence type="ECO:0000256" key="3">
    <source>
        <dbReference type="SAM" id="SignalP"/>
    </source>
</evidence>
<protein>
    <submittedName>
        <fullName evidence="5">Murein hydrolase activator NlpD</fullName>
    </submittedName>
</protein>
<dbReference type="SMART" id="SM00257">
    <property type="entry name" value="LysM"/>
    <property type="match status" value="1"/>
</dbReference>
<dbReference type="InterPro" id="IPR036779">
    <property type="entry name" value="LysM_dom_sf"/>
</dbReference>
<dbReference type="GO" id="GO:0016787">
    <property type="term" value="F:hydrolase activity"/>
    <property type="evidence" value="ECO:0007669"/>
    <property type="project" value="UniProtKB-KW"/>
</dbReference>
<feature type="compositionally biased region" description="Polar residues" evidence="2">
    <location>
        <begin position="189"/>
        <end position="203"/>
    </location>
</feature>
<dbReference type="Gene3D" id="3.10.350.10">
    <property type="entry name" value="LysM domain"/>
    <property type="match status" value="1"/>
</dbReference>
<dbReference type="CDD" id="cd12797">
    <property type="entry name" value="M23_peptidase"/>
    <property type="match status" value="1"/>
</dbReference>
<dbReference type="InterPro" id="IPR011055">
    <property type="entry name" value="Dup_hybrid_motif"/>
</dbReference>
<reference evidence="5 6" key="1">
    <citation type="journal article" date="2019" name="bioRxiv">
        <title>Bacteria contribute to plant secondary compound degradation in a generalist herbivore system.</title>
        <authorList>
            <person name="Francoeur C.B."/>
            <person name="Khadempour L."/>
            <person name="Moreira-Soto R.D."/>
            <person name="Gotting K."/>
            <person name="Book A.J."/>
            <person name="Pinto-Tomas A.A."/>
            <person name="Keefover-Ring K."/>
            <person name="Currie C.R."/>
        </authorList>
    </citation>
    <scope>NUCLEOTIDE SEQUENCE [LARGE SCALE GENOMIC DNA]</scope>
    <source>
        <strain evidence="5">Acro-835</strain>
    </source>
</reference>
<comment type="caution">
    <text evidence="5">The sequence shown here is derived from an EMBL/GenBank/DDBJ whole genome shotgun (WGS) entry which is preliminary data.</text>
</comment>
<dbReference type="InterPro" id="IPR050570">
    <property type="entry name" value="Cell_wall_metabolism_enzyme"/>
</dbReference>
<dbReference type="SUPFAM" id="SSF51261">
    <property type="entry name" value="Duplicated hybrid motif"/>
    <property type="match status" value="1"/>
</dbReference>